<dbReference type="Proteomes" id="UP000663872">
    <property type="component" value="Unassembled WGS sequence"/>
</dbReference>
<dbReference type="AlphaFoldDB" id="A0A817UWR5"/>
<accession>A0A817UWR5</accession>
<keyword evidence="2" id="KW-1133">Transmembrane helix</keyword>
<gene>
    <name evidence="6" type="ORF">GRG538_LOCUS29956</name>
    <name evidence="5" type="ORF">KIK155_LOCUS22918</name>
    <name evidence="4" type="ORF">LUA448_LOCUS11332</name>
</gene>
<evidence type="ECO:0000313" key="6">
    <source>
        <dbReference type="EMBL" id="CAF3725973.1"/>
    </source>
</evidence>
<evidence type="ECO:0000256" key="2">
    <source>
        <dbReference type="SAM" id="Phobius"/>
    </source>
</evidence>
<feature type="region of interest" description="Disordered" evidence="1">
    <location>
        <begin position="86"/>
        <end position="106"/>
    </location>
</feature>
<name>A0A817UWR5_9BILA</name>
<protein>
    <submittedName>
        <fullName evidence="4">Uncharacterized protein</fullName>
    </submittedName>
</protein>
<proteinExistence type="predicted"/>
<feature type="transmembrane region" description="Helical" evidence="2">
    <location>
        <begin position="113"/>
        <end position="133"/>
    </location>
</feature>
<reference evidence="4" key="1">
    <citation type="submission" date="2021-02" db="EMBL/GenBank/DDBJ databases">
        <authorList>
            <person name="Nowell W R."/>
        </authorList>
    </citation>
    <scope>NUCLEOTIDE SEQUENCE</scope>
</reference>
<dbReference type="EMBL" id="CAJNYT010005279">
    <property type="protein sequence ID" value="CAF3725973.1"/>
    <property type="molecule type" value="Genomic_DNA"/>
</dbReference>
<feature type="chain" id="PRO_5036414041" evidence="3">
    <location>
        <begin position="21"/>
        <end position="153"/>
    </location>
</feature>
<feature type="signal peptide" evidence="3">
    <location>
        <begin position="1"/>
        <end position="20"/>
    </location>
</feature>
<evidence type="ECO:0000313" key="7">
    <source>
        <dbReference type="Proteomes" id="UP000663833"/>
    </source>
</evidence>
<keyword evidence="2" id="KW-0812">Transmembrane</keyword>
<keyword evidence="3" id="KW-0732">Signal</keyword>
<dbReference type="EMBL" id="CAJNYV010004067">
    <property type="protein sequence ID" value="CAF3640806.1"/>
    <property type="molecule type" value="Genomic_DNA"/>
</dbReference>
<evidence type="ECO:0000256" key="3">
    <source>
        <dbReference type="SAM" id="SignalP"/>
    </source>
</evidence>
<evidence type="ECO:0000313" key="5">
    <source>
        <dbReference type="EMBL" id="CAF3640806.1"/>
    </source>
</evidence>
<comment type="caution">
    <text evidence="4">The sequence shown here is derived from an EMBL/GenBank/DDBJ whole genome shotgun (WGS) entry which is preliminary data.</text>
</comment>
<organism evidence="4 7">
    <name type="scientific">Rotaria socialis</name>
    <dbReference type="NCBI Taxonomy" id="392032"/>
    <lineage>
        <taxon>Eukaryota</taxon>
        <taxon>Metazoa</taxon>
        <taxon>Spiralia</taxon>
        <taxon>Gnathifera</taxon>
        <taxon>Rotifera</taxon>
        <taxon>Eurotatoria</taxon>
        <taxon>Bdelloidea</taxon>
        <taxon>Philodinida</taxon>
        <taxon>Philodinidae</taxon>
        <taxon>Rotaria</taxon>
    </lineage>
</organism>
<dbReference type="Proteomes" id="UP000663833">
    <property type="component" value="Unassembled WGS sequence"/>
</dbReference>
<sequence>MVNFAAMMEVFTTILTFVEAVVDQVAPVFNKFLDRKPSPSPQPTMNPNCQPPHCGISPYYCPAELLSSICIQRKMTIDDGLSPRLTTLSSDTNDDTNENTEKSSTSLSPRSTVMLVFVCIIVLAIIGFLWIRFRRQNDDTWKYDDRKSSAWTI</sequence>
<keyword evidence="2" id="KW-0472">Membrane</keyword>
<evidence type="ECO:0000313" key="4">
    <source>
        <dbReference type="EMBL" id="CAF3332922.1"/>
    </source>
</evidence>
<evidence type="ECO:0000256" key="1">
    <source>
        <dbReference type="SAM" id="MobiDB-lite"/>
    </source>
</evidence>
<dbReference type="EMBL" id="CAJNYD010001369">
    <property type="protein sequence ID" value="CAF3332922.1"/>
    <property type="molecule type" value="Genomic_DNA"/>
</dbReference>
<dbReference type="Proteomes" id="UP000663865">
    <property type="component" value="Unassembled WGS sequence"/>
</dbReference>